<feature type="domain" description="SLH" evidence="5">
    <location>
        <begin position="1369"/>
        <end position="1427"/>
    </location>
</feature>
<dbReference type="Gene3D" id="2.60.40.1080">
    <property type="match status" value="1"/>
</dbReference>
<evidence type="ECO:0000313" key="7">
    <source>
        <dbReference type="Proteomes" id="UP000574133"/>
    </source>
</evidence>
<dbReference type="InterPro" id="IPR032675">
    <property type="entry name" value="LRR_dom_sf"/>
</dbReference>
<keyword evidence="3" id="KW-0732">Signal</keyword>
<dbReference type="InterPro" id="IPR053139">
    <property type="entry name" value="Surface_bspA-like"/>
</dbReference>
<feature type="signal peptide" evidence="3">
    <location>
        <begin position="1"/>
        <end position="20"/>
    </location>
</feature>
<dbReference type="Pfam" id="PF00395">
    <property type="entry name" value="SLH"/>
    <property type="match status" value="3"/>
</dbReference>
<dbReference type="Pfam" id="PF16403">
    <property type="entry name" value="Bact_surface_Ig-like"/>
    <property type="match status" value="3"/>
</dbReference>
<dbReference type="RefSeq" id="WP_185177174.1">
    <property type="nucleotide sequence ID" value="NZ_CBCSEP010000014.1"/>
</dbReference>
<dbReference type="PROSITE" id="PS50825">
    <property type="entry name" value="HYR"/>
    <property type="match status" value="1"/>
</dbReference>
<dbReference type="InterPro" id="IPR001119">
    <property type="entry name" value="SLH_dom"/>
</dbReference>
<dbReference type="InterPro" id="IPR036116">
    <property type="entry name" value="FN3_sf"/>
</dbReference>
<evidence type="ECO:0000259" key="4">
    <source>
        <dbReference type="PROSITE" id="PS50825"/>
    </source>
</evidence>
<evidence type="ECO:0000256" key="1">
    <source>
        <dbReference type="ARBA" id="ARBA00022737"/>
    </source>
</evidence>
<dbReference type="Gene3D" id="3.80.10.10">
    <property type="entry name" value="Ribonuclease Inhibitor"/>
    <property type="match status" value="3"/>
</dbReference>
<feature type="compositionally biased region" description="Acidic residues" evidence="2">
    <location>
        <begin position="1201"/>
        <end position="1236"/>
    </location>
</feature>
<gene>
    <name evidence="6" type="ORF">H4Q31_00810</name>
</gene>
<feature type="domain" description="HYR" evidence="4">
    <location>
        <begin position="804"/>
        <end position="885"/>
    </location>
</feature>
<dbReference type="EMBL" id="JACJVN010000006">
    <property type="protein sequence ID" value="MBB6675865.1"/>
    <property type="molecule type" value="Genomic_DNA"/>
</dbReference>
<dbReference type="PANTHER" id="PTHR45661">
    <property type="entry name" value="SURFACE ANTIGEN"/>
    <property type="match status" value="1"/>
</dbReference>
<dbReference type="Pfam" id="PF13306">
    <property type="entry name" value="LRR_5"/>
    <property type="match status" value="2"/>
</dbReference>
<feature type="domain" description="SLH" evidence="5">
    <location>
        <begin position="1238"/>
        <end position="1301"/>
    </location>
</feature>
<comment type="caution">
    <text evidence="6">The sequence shown here is derived from an EMBL/GenBank/DDBJ whole genome shotgun (WGS) entry which is preliminary data.</text>
</comment>
<feature type="chain" id="PRO_5032921868" evidence="3">
    <location>
        <begin position="21"/>
        <end position="1427"/>
    </location>
</feature>
<keyword evidence="7" id="KW-1185">Reference proteome</keyword>
<dbReference type="PANTHER" id="PTHR45661:SF3">
    <property type="entry name" value="IG-LIKE DOMAIN-CONTAINING PROTEIN"/>
    <property type="match status" value="1"/>
</dbReference>
<dbReference type="PROSITE" id="PS51272">
    <property type="entry name" value="SLH"/>
    <property type="match status" value="3"/>
</dbReference>
<feature type="domain" description="SLH" evidence="5">
    <location>
        <begin position="1303"/>
        <end position="1366"/>
    </location>
</feature>
<evidence type="ECO:0000313" key="6">
    <source>
        <dbReference type="EMBL" id="MBB6675865.1"/>
    </source>
</evidence>
<protein>
    <submittedName>
        <fullName evidence="6">Leucine-rich repeat protein</fullName>
    </submittedName>
</protein>
<dbReference type="Gene3D" id="3.40.50.12480">
    <property type="match status" value="1"/>
</dbReference>
<keyword evidence="1" id="KW-0677">Repeat</keyword>
<dbReference type="InterPro" id="IPR032179">
    <property type="entry name" value="Cry22Aa_Ig-like"/>
</dbReference>
<dbReference type="InterPro" id="IPR026906">
    <property type="entry name" value="LRR_5"/>
</dbReference>
<feature type="region of interest" description="Disordered" evidence="2">
    <location>
        <begin position="1184"/>
        <end position="1239"/>
    </location>
</feature>
<evidence type="ECO:0000256" key="3">
    <source>
        <dbReference type="SAM" id="SignalP"/>
    </source>
</evidence>
<proteinExistence type="predicted"/>
<dbReference type="Proteomes" id="UP000574133">
    <property type="component" value="Unassembled WGS sequence"/>
</dbReference>
<dbReference type="SUPFAM" id="SSF52058">
    <property type="entry name" value="L domain-like"/>
    <property type="match status" value="2"/>
</dbReference>
<evidence type="ECO:0000259" key="5">
    <source>
        <dbReference type="PROSITE" id="PS51272"/>
    </source>
</evidence>
<dbReference type="InterPro" id="IPR013783">
    <property type="entry name" value="Ig-like_fold"/>
</dbReference>
<accession>A0A841T7D9</accession>
<name>A0A841T7D9_9BACL</name>
<evidence type="ECO:0000256" key="2">
    <source>
        <dbReference type="SAM" id="MobiDB-lite"/>
    </source>
</evidence>
<sequence length="1427" mass="152461">MTLVLSLFMGSGTMLNVASAATFGDYQYIDNGDGTATITGYTGTSTELDLPDEIGGLTVTAIGDDAFSFSIWGKKIINPLERVSLPESVISIGDNAFLNNQLSSIIIPDSVAIIGKHAFDSNQLTHVTIPNSVTSIGAGAFISNQLTDVTIPDGITTIEESTFNGNQLTDVTIPDSAVSIGTNAFSSNQLTHVTIPNSVTSIGALAFSNNLLKEMVIPESVTSIETLAFTNNSLTRVKISSSSTDIEFDAFEHNQTDPSDLTIIGYDPSKAKTLADAMGYTFEMTPEMTLEWEDNGDGTATIIGYKDTFTENYTHLDIPGELEGLRVTEIGDLAFYNKELTHLTLPDSVTNIGPGAFGDNNLETLILHDSVTSLGRASFYSNQLTHVTLPDSLTSIEAYTFFINEFTSITIPKSVSEIESTAFGSLTEIKILNDSMIIGDDAFSGDTTVIGHDGSTAQQYASENGLTFVNGDGRVAFSPTGNSEWKKEQSVTVAVYGFDDTLPLEYGWSETSAVSPDSWVPLVLESGESKEITCDFGASGEAYVWVKGTSLLEEEVMQVSSVFKVDLDQPALTITPSTTSNTNQAVVLTVQASDEHSGVKRIQNPDGSWVTGDHIEYHAKQNGTYAFVVEDQAGNTSTAFFTVNNIQTFKPVITLIGPQPFIVPYGETFEDPGYTATDYAGADLHDQVIVTGTVDVSTTGSYQLTYTVEDSAGNRTSVIRTVVIYDPEAPVITLKGDNPLTIEVSTPYEEPGYIATDNAAGDLTDQVVITSSDVDPAILGDYEIHYSVTDSVYSFDIVRYVHVVDTTAPIITMNPYGESTNMKLVVGDVLHDPGAAATDNYDQDVTVTTVSTVNTDEPGTYTVTYTAKDSSGNMATATRTVTVADIDTITVEGLPFAIKAGESIPLTVTVKDVDGTTKDITDQAVYVLSDSGSAHLVSGTLTGDQSRSEPVVLTVSYGGKPQPFSFYVVDQTGAAGESTPVAGGDLFWLEDSSTLLSMADDLPSGTTVEARKLAIAVPGLTSGGESVQVLMTYPGAAQPSEDFRLILGVRDGVDATKTGIYTLNEKSGHWEYAGGWGTSDNGRISVSVPHFSTYGVFTDTEGPSDVELMATKKTETGITLSFAALDPSGVEEYRLQRDGNVVATLAAGQSTYTDEGLNAGTRYAYTLVAIDYLGNTTAAMLNAATDSSSSSPNPGGGGVPDTDEPETVEPDTDEPNTEAPETEAPEIEVPDIDESEHDPVPAFSDIEAHWAEAAIQRGIELGITSGYPDGSFGPDHSITRVEFIAMLLRMLDWSISDITEDASIEPSDRQSIPVWGWPYVRAALRSDVVNGYSDGTFRPEQSITRAEMMVLLTRALDLPSADTSELKEFSDYPDIPAWAQEAMASVVEAGYIQGRVARQLAPTETATRAEVVTILVRVYDALHQSNQ</sequence>
<dbReference type="InterPro" id="IPR003410">
    <property type="entry name" value="HYR_dom"/>
</dbReference>
<reference evidence="6 7" key="1">
    <citation type="submission" date="2020-08" db="EMBL/GenBank/DDBJ databases">
        <title>Cohnella phylogeny.</title>
        <authorList>
            <person name="Dunlap C."/>
        </authorList>
    </citation>
    <scope>NUCLEOTIDE SEQUENCE [LARGE SCALE GENOMIC DNA]</scope>
    <source>
        <strain evidence="6 7">DSM 103658</strain>
    </source>
</reference>
<dbReference type="SUPFAM" id="SSF49265">
    <property type="entry name" value="Fibronectin type III"/>
    <property type="match status" value="1"/>
</dbReference>
<dbReference type="Gene3D" id="2.60.40.10">
    <property type="entry name" value="Immunoglobulins"/>
    <property type="match status" value="4"/>
</dbReference>
<organism evidence="6 7">
    <name type="scientific">Cohnella lubricantis</name>
    <dbReference type="NCBI Taxonomy" id="2163172"/>
    <lineage>
        <taxon>Bacteria</taxon>
        <taxon>Bacillati</taxon>
        <taxon>Bacillota</taxon>
        <taxon>Bacilli</taxon>
        <taxon>Bacillales</taxon>
        <taxon>Paenibacillaceae</taxon>
        <taxon>Cohnella</taxon>
    </lineage>
</organism>